<keyword evidence="2" id="KW-0378">Hydrolase</keyword>
<comment type="similarity">
    <text evidence="3">Belongs to the metallo-dependent hydrolases superfamily. Phosphotriesterase family.</text>
</comment>
<evidence type="ECO:0000313" key="5">
    <source>
        <dbReference type="Proteomes" id="UP000635828"/>
    </source>
</evidence>
<evidence type="ECO:0000256" key="1">
    <source>
        <dbReference type="ARBA" id="ARBA00022723"/>
    </source>
</evidence>
<dbReference type="PROSITE" id="PS51347">
    <property type="entry name" value="PHOSPHOTRIESTERASE_2"/>
    <property type="match status" value="1"/>
</dbReference>
<dbReference type="Proteomes" id="UP000635828">
    <property type="component" value="Unassembled WGS sequence"/>
</dbReference>
<dbReference type="PIRSF" id="PIRSF016839">
    <property type="entry name" value="PhP"/>
    <property type="match status" value="1"/>
</dbReference>
<dbReference type="EMBL" id="JACOOS010000016">
    <property type="protein sequence ID" value="MBC5678443.1"/>
    <property type="molecule type" value="Genomic_DNA"/>
</dbReference>
<accession>A0ABR7FTC2</accession>
<dbReference type="PANTHER" id="PTHR10819">
    <property type="entry name" value="PHOSPHOTRIESTERASE-RELATED"/>
    <property type="match status" value="1"/>
</dbReference>
<dbReference type="InterPro" id="IPR001559">
    <property type="entry name" value="Phosphotriesterase"/>
</dbReference>
<comment type="caution">
    <text evidence="3">Lacks conserved residue(s) required for the propagation of feature annotation.</text>
</comment>
<evidence type="ECO:0000256" key="2">
    <source>
        <dbReference type="ARBA" id="ARBA00022801"/>
    </source>
</evidence>
<dbReference type="CDD" id="cd00530">
    <property type="entry name" value="PTE"/>
    <property type="match status" value="1"/>
</dbReference>
<dbReference type="Gene3D" id="3.20.20.140">
    <property type="entry name" value="Metal-dependent hydrolases"/>
    <property type="match status" value="1"/>
</dbReference>
<sequence>MINTVKGRIDAGAVGVTMCHEHLALDLSPVRKDTDSVFDDSVLIESEVDLMKALGVKSVIEVTCNDMGRNVRMLRQISRECGIQIIASTGFYLEAYHPESVRSGTIGEICDIFCRDILEGIDGTDIRAGIIGEVAGGEKELAPSEEKVLKAAAAAGVKTGCAVTTHCQLGQLGLEQSALLQGQGIDPDKVILGHIDLSDDRAYQKAILDTGVNIAYDTVGKTAYLSDEKRADNLMWLLEKGYEDHILLSQDISRRSYMVRYGKYDGYTTVMKRFVPLLRERGVSQETLDKMLIHNPARILDM</sequence>
<keyword evidence="1" id="KW-0479">Metal-binding</keyword>
<dbReference type="RefSeq" id="WP_024728660.1">
    <property type="nucleotide sequence ID" value="NZ_JACOOS010000016.1"/>
</dbReference>
<proteinExistence type="inferred from homology"/>
<dbReference type="PANTHER" id="PTHR10819:SF3">
    <property type="entry name" value="PHOSPHOTRIESTERASE-RELATED PROTEIN"/>
    <property type="match status" value="1"/>
</dbReference>
<organism evidence="4 5">
    <name type="scientific">Anaerostipes hominis</name>
    <name type="common">ex Liu et al. 2021</name>
    <dbReference type="NCBI Taxonomy" id="2763018"/>
    <lineage>
        <taxon>Bacteria</taxon>
        <taxon>Bacillati</taxon>
        <taxon>Bacillota</taxon>
        <taxon>Clostridia</taxon>
        <taxon>Lachnospirales</taxon>
        <taxon>Lachnospiraceae</taxon>
        <taxon>Anaerostipes</taxon>
    </lineage>
</organism>
<reference evidence="4 5" key="1">
    <citation type="submission" date="2020-08" db="EMBL/GenBank/DDBJ databases">
        <title>Genome public.</title>
        <authorList>
            <person name="Liu C."/>
            <person name="Sun Q."/>
        </authorList>
    </citation>
    <scope>NUCLEOTIDE SEQUENCE [LARGE SCALE GENOMIC DNA]</scope>
    <source>
        <strain evidence="4 5">NSJ-7</strain>
    </source>
</reference>
<gene>
    <name evidence="4" type="ORF">H8S22_12785</name>
</gene>
<name>A0ABR7FTC2_9FIRM</name>
<protein>
    <submittedName>
        <fullName evidence="4">Phosphotriesterase-related protein</fullName>
    </submittedName>
</protein>
<dbReference type="Pfam" id="PF02126">
    <property type="entry name" value="PTE"/>
    <property type="match status" value="1"/>
</dbReference>
<comment type="caution">
    <text evidence="4">The sequence shown here is derived from an EMBL/GenBank/DDBJ whole genome shotgun (WGS) entry which is preliminary data.</text>
</comment>
<evidence type="ECO:0000256" key="3">
    <source>
        <dbReference type="PROSITE-ProRule" id="PRU00679"/>
    </source>
</evidence>
<dbReference type="InterPro" id="IPR032466">
    <property type="entry name" value="Metal_Hydrolase"/>
</dbReference>
<keyword evidence="5" id="KW-1185">Reference proteome</keyword>
<evidence type="ECO:0000313" key="4">
    <source>
        <dbReference type="EMBL" id="MBC5678443.1"/>
    </source>
</evidence>
<dbReference type="SUPFAM" id="SSF51556">
    <property type="entry name" value="Metallo-dependent hydrolases"/>
    <property type="match status" value="1"/>
</dbReference>